<evidence type="ECO:0000313" key="3">
    <source>
        <dbReference type="Proteomes" id="UP000076532"/>
    </source>
</evidence>
<organism evidence="2 3">
    <name type="scientific">Athelia psychrophila</name>
    <dbReference type="NCBI Taxonomy" id="1759441"/>
    <lineage>
        <taxon>Eukaryota</taxon>
        <taxon>Fungi</taxon>
        <taxon>Dikarya</taxon>
        <taxon>Basidiomycota</taxon>
        <taxon>Agaricomycotina</taxon>
        <taxon>Agaricomycetes</taxon>
        <taxon>Agaricomycetidae</taxon>
        <taxon>Atheliales</taxon>
        <taxon>Atheliaceae</taxon>
        <taxon>Athelia</taxon>
    </lineage>
</organism>
<dbReference type="EMBL" id="KV417659">
    <property type="protein sequence ID" value="KZP11691.1"/>
    <property type="molecule type" value="Genomic_DNA"/>
</dbReference>
<dbReference type="Proteomes" id="UP000076532">
    <property type="component" value="Unassembled WGS sequence"/>
</dbReference>
<name>A0A166AK37_9AGAM</name>
<feature type="transmembrane region" description="Helical" evidence="1">
    <location>
        <begin position="121"/>
        <end position="143"/>
    </location>
</feature>
<accession>A0A166AK37</accession>
<feature type="transmembrane region" description="Helical" evidence="1">
    <location>
        <begin position="58"/>
        <end position="81"/>
    </location>
</feature>
<evidence type="ECO:0000256" key="1">
    <source>
        <dbReference type="SAM" id="Phobius"/>
    </source>
</evidence>
<keyword evidence="3" id="KW-1185">Reference proteome</keyword>
<evidence type="ECO:0000313" key="2">
    <source>
        <dbReference type="EMBL" id="KZP11691.1"/>
    </source>
</evidence>
<keyword evidence="1" id="KW-1133">Transmembrane helix</keyword>
<feature type="transmembrane region" description="Helical" evidence="1">
    <location>
        <begin position="155"/>
        <end position="176"/>
    </location>
</feature>
<proteinExistence type="predicted"/>
<feature type="transmembrane region" description="Helical" evidence="1">
    <location>
        <begin position="87"/>
        <end position="109"/>
    </location>
</feature>
<reference evidence="2 3" key="1">
    <citation type="journal article" date="2016" name="Mol. Biol. Evol.">
        <title>Comparative Genomics of Early-Diverging Mushroom-Forming Fungi Provides Insights into the Origins of Lignocellulose Decay Capabilities.</title>
        <authorList>
            <person name="Nagy L.G."/>
            <person name="Riley R."/>
            <person name="Tritt A."/>
            <person name="Adam C."/>
            <person name="Daum C."/>
            <person name="Floudas D."/>
            <person name="Sun H."/>
            <person name="Yadav J.S."/>
            <person name="Pangilinan J."/>
            <person name="Larsson K.H."/>
            <person name="Matsuura K."/>
            <person name="Barry K."/>
            <person name="Labutti K."/>
            <person name="Kuo R."/>
            <person name="Ohm R.A."/>
            <person name="Bhattacharya S.S."/>
            <person name="Shirouzu T."/>
            <person name="Yoshinaga Y."/>
            <person name="Martin F.M."/>
            <person name="Grigoriev I.V."/>
            <person name="Hibbett D.S."/>
        </authorList>
    </citation>
    <scope>NUCLEOTIDE SEQUENCE [LARGE SCALE GENOMIC DNA]</scope>
    <source>
        <strain evidence="2 3">CBS 109695</strain>
    </source>
</reference>
<keyword evidence="1" id="KW-0812">Transmembrane</keyword>
<dbReference type="AlphaFoldDB" id="A0A166AK37"/>
<feature type="transmembrane region" description="Helical" evidence="1">
    <location>
        <begin position="29"/>
        <end position="46"/>
    </location>
</feature>
<keyword evidence="1" id="KW-0472">Membrane</keyword>
<protein>
    <submittedName>
        <fullName evidence="2">Uncharacterized protein</fullName>
    </submittedName>
</protein>
<gene>
    <name evidence="2" type="ORF">FIBSPDRAFT_987461</name>
</gene>
<sequence>MNLLSIMFLPTMVFLSVLAILPRFPVVRDIFILASPFICLVALPVIRPILNPVVTGSYVLLKITFPTIVFFPVLATLLPFLPALDMVFLATPFTLIGQLIFLVALPVIAPILNAVVFGSHLLFLIYLANPMKLGCLIIIVGGLTSFTRLGMPIQYAIVAWLLAMAYAANVVADVIFNNSTPVRFIFEAVKHAQLVMHGKLFGPQAGAGIQRGKRDDAIANAS</sequence>